<dbReference type="AlphaFoldDB" id="A0A7Y8C1C1"/>
<reference evidence="1 2" key="1">
    <citation type="submission" date="2020-04" db="EMBL/GenBank/DDBJ databases">
        <title>Molecular characterization of pseudomonads from Agaricus bisporus reveal novel blotch 2 pathogens in Western Europe.</title>
        <authorList>
            <person name="Taparia T."/>
            <person name="Krijger M."/>
            <person name="Haynes E."/>
            <person name="Elpinstone J.G."/>
            <person name="Noble R."/>
            <person name="Van Der Wolf J."/>
        </authorList>
    </citation>
    <scope>NUCLEOTIDE SEQUENCE [LARGE SCALE GENOMIC DNA]</scope>
    <source>
        <strain evidence="1 2">H7001</strain>
    </source>
</reference>
<accession>A0A7Y8C1C1</accession>
<gene>
    <name evidence="1" type="ORF">HX882_07835</name>
</gene>
<protein>
    <submittedName>
        <fullName evidence="1">Uncharacterized protein</fullName>
    </submittedName>
</protein>
<organism evidence="1 2">
    <name type="scientific">Pseudomonas gingeri</name>
    <dbReference type="NCBI Taxonomy" id="117681"/>
    <lineage>
        <taxon>Bacteria</taxon>
        <taxon>Pseudomonadati</taxon>
        <taxon>Pseudomonadota</taxon>
        <taxon>Gammaproteobacteria</taxon>
        <taxon>Pseudomonadales</taxon>
        <taxon>Pseudomonadaceae</taxon>
        <taxon>Pseudomonas</taxon>
    </lineage>
</organism>
<sequence length="150" mass="16438">MEFSPLRKIAIRLACVHAEDRDWVLARLEPGERREVDALLEEISQLGLADDPTVLAAMLGELASPPVAEPVTADSARLKAVLANARHPFWAGLVLQLETPALRREVLGGLANSAGVRRWDTAFAKQPLPPALVNCLKNYLEPEELGDERT</sequence>
<dbReference type="Proteomes" id="UP000539985">
    <property type="component" value="Unassembled WGS sequence"/>
</dbReference>
<dbReference type="EMBL" id="JACAQB010000004">
    <property type="protein sequence ID" value="NWB95793.1"/>
    <property type="molecule type" value="Genomic_DNA"/>
</dbReference>
<evidence type="ECO:0000313" key="2">
    <source>
        <dbReference type="Proteomes" id="UP000539985"/>
    </source>
</evidence>
<name>A0A7Y8C1C1_9PSED</name>
<comment type="caution">
    <text evidence="1">The sequence shown here is derived from an EMBL/GenBank/DDBJ whole genome shotgun (WGS) entry which is preliminary data.</text>
</comment>
<dbReference type="RefSeq" id="WP_177101092.1">
    <property type="nucleotide sequence ID" value="NZ_JACAQB010000004.1"/>
</dbReference>
<proteinExistence type="predicted"/>
<evidence type="ECO:0000313" key="1">
    <source>
        <dbReference type="EMBL" id="NWB95793.1"/>
    </source>
</evidence>